<keyword evidence="3" id="KW-0809">Transit peptide</keyword>
<evidence type="ECO:0000256" key="3">
    <source>
        <dbReference type="ARBA" id="ARBA00022946"/>
    </source>
</evidence>
<protein>
    <recommendedName>
        <fullName evidence="7">Small ribosomal subunit protein mS29</fullName>
    </recommendedName>
</protein>
<keyword evidence="6" id="KW-0687">Ribonucleoprotein</keyword>
<dbReference type="OrthoDB" id="274828at2759"/>
<evidence type="ECO:0000256" key="4">
    <source>
        <dbReference type="ARBA" id="ARBA00022980"/>
    </source>
</evidence>
<dbReference type="GO" id="GO:0006915">
    <property type="term" value="P:apoptotic process"/>
    <property type="evidence" value="ECO:0007669"/>
    <property type="project" value="InterPro"/>
</dbReference>
<comment type="similarity">
    <text evidence="2">Belongs to the mitochondrion-specific ribosomal protein mS29 family.</text>
</comment>
<keyword evidence="9" id="KW-1185">Reference proteome</keyword>
<dbReference type="AlphaFoldDB" id="A0A4C1W3A5"/>
<evidence type="ECO:0000256" key="5">
    <source>
        <dbReference type="ARBA" id="ARBA00023128"/>
    </source>
</evidence>
<dbReference type="PANTHER" id="PTHR12810">
    <property type="entry name" value="MITOCHONDRIAL 28S RIBOSOMAL PROTEIN S29"/>
    <property type="match status" value="1"/>
</dbReference>
<dbReference type="InterPro" id="IPR008092">
    <property type="entry name" value="Ribosomal_mS29_met"/>
</dbReference>
<comment type="caution">
    <text evidence="8">The sequence shown here is derived from an EMBL/GenBank/DDBJ whole genome shotgun (WGS) entry which is preliminary data.</text>
</comment>
<dbReference type="EMBL" id="BGZK01000455">
    <property type="protein sequence ID" value="GBP44597.1"/>
    <property type="molecule type" value="Genomic_DNA"/>
</dbReference>
<keyword evidence="5" id="KW-0496">Mitochondrion</keyword>
<dbReference type="Pfam" id="PF10236">
    <property type="entry name" value="DAP3"/>
    <property type="match status" value="1"/>
</dbReference>
<dbReference type="STRING" id="151549.A0A4C1W3A5"/>
<evidence type="ECO:0000313" key="8">
    <source>
        <dbReference type="EMBL" id="GBP44597.1"/>
    </source>
</evidence>
<evidence type="ECO:0000256" key="1">
    <source>
        <dbReference type="ARBA" id="ARBA00004173"/>
    </source>
</evidence>
<dbReference type="GO" id="GO:0003735">
    <property type="term" value="F:structural constituent of ribosome"/>
    <property type="evidence" value="ECO:0007669"/>
    <property type="project" value="TreeGrafter"/>
</dbReference>
<evidence type="ECO:0000256" key="2">
    <source>
        <dbReference type="ARBA" id="ARBA00009863"/>
    </source>
</evidence>
<proteinExistence type="inferred from homology"/>
<evidence type="ECO:0000256" key="6">
    <source>
        <dbReference type="ARBA" id="ARBA00023274"/>
    </source>
</evidence>
<gene>
    <name evidence="8" type="primary">DAP3</name>
    <name evidence="8" type="ORF">EVAR_75054_1</name>
</gene>
<dbReference type="GO" id="GO:0005763">
    <property type="term" value="C:mitochondrial small ribosomal subunit"/>
    <property type="evidence" value="ECO:0007669"/>
    <property type="project" value="TreeGrafter"/>
</dbReference>
<accession>A0A4C1W3A5</accession>
<reference evidence="8 9" key="1">
    <citation type="journal article" date="2019" name="Commun. Biol.">
        <title>The bagworm genome reveals a unique fibroin gene that provides high tensile strength.</title>
        <authorList>
            <person name="Kono N."/>
            <person name="Nakamura H."/>
            <person name="Ohtoshi R."/>
            <person name="Tomita M."/>
            <person name="Numata K."/>
            <person name="Arakawa K."/>
        </authorList>
    </citation>
    <scope>NUCLEOTIDE SEQUENCE [LARGE SCALE GENOMIC DNA]</scope>
</reference>
<comment type="subcellular location">
    <subcellularLocation>
        <location evidence="1">Mitochondrion</location>
    </subcellularLocation>
</comment>
<evidence type="ECO:0000256" key="7">
    <source>
        <dbReference type="ARBA" id="ARBA00035140"/>
    </source>
</evidence>
<dbReference type="InterPro" id="IPR019368">
    <property type="entry name" value="Ribosomal_mS29"/>
</dbReference>
<keyword evidence="4 8" id="KW-0689">Ribosomal protein</keyword>
<dbReference type="Proteomes" id="UP000299102">
    <property type="component" value="Unassembled WGS sequence"/>
</dbReference>
<name>A0A4C1W3A5_EUMVA</name>
<sequence length="255" mass="29170">MGGVELPIEAFPVSEWLRRITRHKEISNSLSREGFVDIPLDAAAWLLQFKTQNQNLLKDNNLTVSTEYIWSKRETTPVGASLLELVDHGINRVKFASDVIEALIHEIKNLSTNKKCKTFVAIDGFNSFFYPTTRLRSPTKKVVPPSEVTLTPPFLEITKNDWKNGVILLTVDPLAMGDDHQESSNPKYLLMKKGFEHLDPFVPVKVHRYSDKEFFSCASYYRDRLWLRGPPELETELKLASAQNPYQLMEMCAPL</sequence>
<evidence type="ECO:0000313" key="9">
    <source>
        <dbReference type="Proteomes" id="UP000299102"/>
    </source>
</evidence>
<dbReference type="PRINTS" id="PR01716">
    <property type="entry name" value="DEATHASSOCP3"/>
</dbReference>
<dbReference type="PANTHER" id="PTHR12810:SF0">
    <property type="entry name" value="SMALL RIBOSOMAL SUBUNIT PROTEIN MS29"/>
    <property type="match status" value="1"/>
</dbReference>
<organism evidence="8 9">
    <name type="scientific">Eumeta variegata</name>
    <name type="common">Bagworm moth</name>
    <name type="synonym">Eumeta japonica</name>
    <dbReference type="NCBI Taxonomy" id="151549"/>
    <lineage>
        <taxon>Eukaryota</taxon>
        <taxon>Metazoa</taxon>
        <taxon>Ecdysozoa</taxon>
        <taxon>Arthropoda</taxon>
        <taxon>Hexapoda</taxon>
        <taxon>Insecta</taxon>
        <taxon>Pterygota</taxon>
        <taxon>Neoptera</taxon>
        <taxon>Endopterygota</taxon>
        <taxon>Lepidoptera</taxon>
        <taxon>Glossata</taxon>
        <taxon>Ditrysia</taxon>
        <taxon>Tineoidea</taxon>
        <taxon>Psychidae</taxon>
        <taxon>Oiketicinae</taxon>
        <taxon>Eumeta</taxon>
    </lineage>
</organism>